<dbReference type="OrthoDB" id="3265734at2759"/>
<dbReference type="Gene3D" id="2.60.120.260">
    <property type="entry name" value="Galactose-binding domain-like"/>
    <property type="match status" value="1"/>
</dbReference>
<evidence type="ECO:0000313" key="4">
    <source>
        <dbReference type="Proteomes" id="UP000807469"/>
    </source>
</evidence>
<keyword evidence="2" id="KW-1133">Transmembrane helix</keyword>
<feature type="region of interest" description="Disordered" evidence="1">
    <location>
        <begin position="138"/>
        <end position="218"/>
    </location>
</feature>
<name>A0A9P5ZAN0_9AGAR</name>
<organism evidence="3 4">
    <name type="scientific">Pholiota conissans</name>
    <dbReference type="NCBI Taxonomy" id="109636"/>
    <lineage>
        <taxon>Eukaryota</taxon>
        <taxon>Fungi</taxon>
        <taxon>Dikarya</taxon>
        <taxon>Basidiomycota</taxon>
        <taxon>Agaricomycotina</taxon>
        <taxon>Agaricomycetes</taxon>
        <taxon>Agaricomycetidae</taxon>
        <taxon>Agaricales</taxon>
        <taxon>Agaricineae</taxon>
        <taxon>Strophariaceae</taxon>
        <taxon>Pholiota</taxon>
    </lineage>
</organism>
<dbReference type="EMBL" id="MU155142">
    <property type="protein sequence ID" value="KAF9484533.1"/>
    <property type="molecule type" value="Genomic_DNA"/>
</dbReference>
<gene>
    <name evidence="3" type="ORF">BDN70DRAFT_872305</name>
</gene>
<dbReference type="AlphaFoldDB" id="A0A9P5ZAN0"/>
<keyword evidence="2" id="KW-0472">Membrane</keyword>
<evidence type="ECO:0000256" key="1">
    <source>
        <dbReference type="SAM" id="MobiDB-lite"/>
    </source>
</evidence>
<sequence length="361" mass="37370">MSVTTYDDRDPIIQYSGAWVRAGNPADLDATSTFTNSGSGASATITFKGTQIRVFGSIKIATPKTTSSYSIDGGSPTLFTPSFDIGAAGNSAGGFFFRQNFFTSGTLSPDTQHTLVIGDFVNVETGFVIDYIEVVGSANTTTSPSPSTSSSNASSRTTSSEGTTSTEGTTTSSLPTTSVTGTSSLTSSRTSSPIVPTSNSNPSTTFTNSPVTNPTSAGSAITAETSVPVVVTNASSSKASTGTIVGATIAGLALILLGVLGYFVYKRMGRRKLEELAAAPPKLEVDARPFYYQDAPSRTRMSALGGNSTTVLYPAGKSLSGPTTSDEPYRDVAAASPAGPRGDSRYYSRYTQPPPPEYYEG</sequence>
<comment type="caution">
    <text evidence="3">The sequence shown here is derived from an EMBL/GenBank/DDBJ whole genome shotgun (WGS) entry which is preliminary data.</text>
</comment>
<feature type="compositionally biased region" description="Low complexity" evidence="1">
    <location>
        <begin position="138"/>
        <end position="216"/>
    </location>
</feature>
<accession>A0A9P5ZAN0</accession>
<protein>
    <submittedName>
        <fullName evidence="3">Uncharacterized protein</fullName>
    </submittedName>
</protein>
<feature type="region of interest" description="Disordered" evidence="1">
    <location>
        <begin position="314"/>
        <end position="361"/>
    </location>
</feature>
<evidence type="ECO:0000256" key="2">
    <source>
        <dbReference type="SAM" id="Phobius"/>
    </source>
</evidence>
<evidence type="ECO:0000313" key="3">
    <source>
        <dbReference type="EMBL" id="KAF9484533.1"/>
    </source>
</evidence>
<feature type="transmembrane region" description="Helical" evidence="2">
    <location>
        <begin position="244"/>
        <end position="265"/>
    </location>
</feature>
<feature type="compositionally biased region" description="Pro residues" evidence="1">
    <location>
        <begin position="352"/>
        <end position="361"/>
    </location>
</feature>
<reference evidence="3" key="1">
    <citation type="submission" date="2020-11" db="EMBL/GenBank/DDBJ databases">
        <authorList>
            <consortium name="DOE Joint Genome Institute"/>
            <person name="Ahrendt S."/>
            <person name="Riley R."/>
            <person name="Andreopoulos W."/>
            <person name="Labutti K."/>
            <person name="Pangilinan J."/>
            <person name="Ruiz-Duenas F.J."/>
            <person name="Barrasa J.M."/>
            <person name="Sanchez-Garcia M."/>
            <person name="Camarero S."/>
            <person name="Miyauchi S."/>
            <person name="Serrano A."/>
            <person name="Linde D."/>
            <person name="Babiker R."/>
            <person name="Drula E."/>
            <person name="Ayuso-Fernandez I."/>
            <person name="Pacheco R."/>
            <person name="Padilla G."/>
            <person name="Ferreira P."/>
            <person name="Barriuso J."/>
            <person name="Kellner H."/>
            <person name="Castanera R."/>
            <person name="Alfaro M."/>
            <person name="Ramirez L."/>
            <person name="Pisabarro A.G."/>
            <person name="Kuo A."/>
            <person name="Tritt A."/>
            <person name="Lipzen A."/>
            <person name="He G."/>
            <person name="Yan M."/>
            <person name="Ng V."/>
            <person name="Cullen D."/>
            <person name="Martin F."/>
            <person name="Rosso M.-N."/>
            <person name="Henrissat B."/>
            <person name="Hibbett D."/>
            <person name="Martinez A.T."/>
            <person name="Grigoriev I.V."/>
        </authorList>
    </citation>
    <scope>NUCLEOTIDE SEQUENCE</scope>
    <source>
        <strain evidence="3">CIRM-BRFM 674</strain>
    </source>
</reference>
<proteinExistence type="predicted"/>
<keyword evidence="2" id="KW-0812">Transmembrane</keyword>
<keyword evidence="4" id="KW-1185">Reference proteome</keyword>
<dbReference type="Proteomes" id="UP000807469">
    <property type="component" value="Unassembled WGS sequence"/>
</dbReference>